<gene>
    <name evidence="1" type="ORF">B4088_0458</name>
</gene>
<organism evidence="1 2">
    <name type="scientific">Bacillus cereus</name>
    <dbReference type="NCBI Taxonomy" id="1396"/>
    <lineage>
        <taxon>Bacteria</taxon>
        <taxon>Bacillati</taxon>
        <taxon>Bacillota</taxon>
        <taxon>Bacilli</taxon>
        <taxon>Bacillales</taxon>
        <taxon>Bacillaceae</taxon>
        <taxon>Bacillus</taxon>
        <taxon>Bacillus cereus group</taxon>
    </lineage>
</organism>
<dbReference type="PATRIC" id="fig|1396.535.peg.4209"/>
<evidence type="ECO:0000313" key="1">
    <source>
        <dbReference type="EMBL" id="KZD71997.1"/>
    </source>
</evidence>
<dbReference type="RefSeq" id="WP_063259683.1">
    <property type="nucleotide sequence ID" value="NZ_LJKE01000015.1"/>
</dbReference>
<evidence type="ECO:0000313" key="2">
    <source>
        <dbReference type="Proteomes" id="UP000076482"/>
    </source>
</evidence>
<reference evidence="1 2" key="1">
    <citation type="submission" date="2015-09" db="EMBL/GenBank/DDBJ databases">
        <title>Bacillus cereus food isolates.</title>
        <authorList>
            <person name="Boekhorst J."/>
        </authorList>
    </citation>
    <scope>NUCLEOTIDE SEQUENCE [LARGE SCALE GENOMIC DNA]</scope>
    <source>
        <strain evidence="1 2">B4088</strain>
    </source>
</reference>
<sequence>MKFQYSNDTQRTVSIHPGTFAHGCTADKEEILPNETCTFLLPEGTYPWVKMWDYGEKGLMILVSPTKDE</sequence>
<protein>
    <submittedName>
        <fullName evidence="1">Uncharacterized protein</fullName>
    </submittedName>
</protein>
<name>A0A164QPI0_BACCE</name>
<dbReference type="EMBL" id="LJKE01000015">
    <property type="protein sequence ID" value="KZD71997.1"/>
    <property type="molecule type" value="Genomic_DNA"/>
</dbReference>
<accession>A0A164QPI0</accession>
<dbReference type="AlphaFoldDB" id="A0A164QPI0"/>
<proteinExistence type="predicted"/>
<comment type="caution">
    <text evidence="1">The sequence shown here is derived from an EMBL/GenBank/DDBJ whole genome shotgun (WGS) entry which is preliminary data.</text>
</comment>
<dbReference type="Proteomes" id="UP000076482">
    <property type="component" value="Unassembled WGS sequence"/>
</dbReference>